<dbReference type="RefSeq" id="WP_010652542.1">
    <property type="nucleotide sequence ID" value="NZ_JAPHOO010000002.1"/>
</dbReference>
<evidence type="ECO:0000313" key="1">
    <source>
        <dbReference type="EMBL" id="STO20330.1"/>
    </source>
</evidence>
<protein>
    <submittedName>
        <fullName evidence="1">Uncharacterized protein</fullName>
    </submittedName>
</protein>
<proteinExistence type="predicted"/>
<dbReference type="OrthoDB" id="5645759at2"/>
<evidence type="ECO:0000313" key="2">
    <source>
        <dbReference type="Proteomes" id="UP000254554"/>
    </source>
</evidence>
<reference evidence="1 2" key="1">
    <citation type="submission" date="2018-06" db="EMBL/GenBank/DDBJ databases">
        <authorList>
            <consortium name="Pathogen Informatics"/>
            <person name="Doyle S."/>
        </authorList>
    </citation>
    <scope>NUCLEOTIDE SEQUENCE [LARGE SCALE GENOMIC DNA]</scope>
    <source>
        <strain evidence="1 2">NCTC11370</strain>
    </source>
</reference>
<dbReference type="GeneID" id="93293609"/>
<organism evidence="1 2">
    <name type="scientific">Fluoribacter dumoffii</name>
    <dbReference type="NCBI Taxonomy" id="463"/>
    <lineage>
        <taxon>Bacteria</taxon>
        <taxon>Pseudomonadati</taxon>
        <taxon>Pseudomonadota</taxon>
        <taxon>Gammaproteobacteria</taxon>
        <taxon>Legionellales</taxon>
        <taxon>Legionellaceae</taxon>
        <taxon>Fluoribacter</taxon>
    </lineage>
</organism>
<dbReference type="Proteomes" id="UP000254554">
    <property type="component" value="Unassembled WGS sequence"/>
</dbReference>
<gene>
    <name evidence="1" type="ORF">NCTC11370_00384</name>
</gene>
<dbReference type="EMBL" id="UGGT01000001">
    <property type="protein sequence ID" value="STO20330.1"/>
    <property type="molecule type" value="Genomic_DNA"/>
</dbReference>
<keyword evidence="2" id="KW-1185">Reference proteome</keyword>
<name>A0A377G768_9GAMM</name>
<accession>A0A377G768</accession>
<sequence length="133" mass="15563">MSFSSKLKADYVQLINEELDSIPVNQAEQFNLVAQELQNIITSDLILLVKSFFCPKINLPAPIQEQLNEIRYIYNNPKDYVASVADYPEYKQILKGRITAKISEFRSFTEKEKQNYIQFQNEKHHFSEKISVL</sequence>
<dbReference type="STRING" id="1094715.GCA_000236165_02698"/>
<dbReference type="AlphaFoldDB" id="A0A377G768"/>